<accession>A0A6J4NFJ2</accession>
<dbReference type="AlphaFoldDB" id="A0A6J4NFJ2"/>
<sequence length="43" mass="4830">MRARSARVTRSVTTTRRHGRTRGGTGETPGRQSVRSAGRRLHR</sequence>
<gene>
    <name evidence="2" type="ORF">AVDCRST_MAG66-658</name>
</gene>
<evidence type="ECO:0000313" key="2">
    <source>
        <dbReference type="EMBL" id="CAA9386614.1"/>
    </source>
</evidence>
<proteinExistence type="predicted"/>
<feature type="region of interest" description="Disordered" evidence="1">
    <location>
        <begin position="1"/>
        <end position="43"/>
    </location>
</feature>
<organism evidence="2">
    <name type="scientific">uncultured Pseudonocardia sp</name>
    <dbReference type="NCBI Taxonomy" id="211455"/>
    <lineage>
        <taxon>Bacteria</taxon>
        <taxon>Bacillati</taxon>
        <taxon>Actinomycetota</taxon>
        <taxon>Actinomycetes</taxon>
        <taxon>Pseudonocardiales</taxon>
        <taxon>Pseudonocardiaceae</taxon>
        <taxon>Pseudonocardia</taxon>
        <taxon>environmental samples</taxon>
    </lineage>
</organism>
<evidence type="ECO:0000256" key="1">
    <source>
        <dbReference type="SAM" id="MobiDB-lite"/>
    </source>
</evidence>
<dbReference type="EMBL" id="CADCUS010000093">
    <property type="protein sequence ID" value="CAA9386614.1"/>
    <property type="molecule type" value="Genomic_DNA"/>
</dbReference>
<name>A0A6J4NFJ2_9PSEU</name>
<protein>
    <submittedName>
        <fullName evidence="2">Uncharacterized protein</fullName>
    </submittedName>
</protein>
<reference evidence="2" key="1">
    <citation type="submission" date="2020-02" db="EMBL/GenBank/DDBJ databases">
        <authorList>
            <person name="Meier V. D."/>
        </authorList>
    </citation>
    <scope>NUCLEOTIDE SEQUENCE</scope>
    <source>
        <strain evidence="2">AVDCRST_MAG66</strain>
    </source>
</reference>